<dbReference type="Gene3D" id="3.90.226.10">
    <property type="entry name" value="2-enoyl-CoA Hydratase, Chain A, domain 1"/>
    <property type="match status" value="1"/>
</dbReference>
<keyword evidence="2 6" id="KW-0812">Transmembrane</keyword>
<dbReference type="PANTHER" id="PTHR33507">
    <property type="entry name" value="INNER MEMBRANE PROTEIN YBBJ"/>
    <property type="match status" value="1"/>
</dbReference>
<name>A0A5C5X0M5_9BACT</name>
<dbReference type="InterPro" id="IPR029045">
    <property type="entry name" value="ClpP/crotonase-like_dom_sf"/>
</dbReference>
<accession>A0A5C5X0M5</accession>
<dbReference type="InterPro" id="IPR012340">
    <property type="entry name" value="NA-bd_OB-fold"/>
</dbReference>
<feature type="transmembrane region" description="Helical" evidence="6">
    <location>
        <begin position="609"/>
        <end position="626"/>
    </location>
</feature>
<evidence type="ECO:0000259" key="8">
    <source>
        <dbReference type="Pfam" id="PF24961"/>
    </source>
</evidence>
<feature type="transmembrane region" description="Helical" evidence="6">
    <location>
        <begin position="666"/>
        <end position="688"/>
    </location>
</feature>
<reference evidence="9 10" key="1">
    <citation type="submission" date="2019-02" db="EMBL/GenBank/DDBJ databases">
        <title>Deep-cultivation of Planctomycetes and their phenomic and genomic characterization uncovers novel biology.</title>
        <authorList>
            <person name="Wiegand S."/>
            <person name="Jogler M."/>
            <person name="Boedeker C."/>
            <person name="Pinto D."/>
            <person name="Vollmers J."/>
            <person name="Rivas-Marin E."/>
            <person name="Kohn T."/>
            <person name="Peeters S.H."/>
            <person name="Heuer A."/>
            <person name="Rast P."/>
            <person name="Oberbeckmann S."/>
            <person name="Bunk B."/>
            <person name="Jeske O."/>
            <person name="Meyerdierks A."/>
            <person name="Storesund J.E."/>
            <person name="Kallscheuer N."/>
            <person name="Luecker S."/>
            <person name="Lage O.M."/>
            <person name="Pohl T."/>
            <person name="Merkel B.J."/>
            <person name="Hornburger P."/>
            <person name="Mueller R.-W."/>
            <person name="Bruemmer F."/>
            <person name="Labrenz M."/>
            <person name="Spormann A.M."/>
            <person name="Op Den Camp H."/>
            <person name="Overmann J."/>
            <person name="Amann R."/>
            <person name="Jetten M.S.M."/>
            <person name="Mascher T."/>
            <person name="Medema M.H."/>
            <person name="Devos D.P."/>
            <person name="Kaster A.-K."/>
            <person name="Ovreas L."/>
            <person name="Rohde M."/>
            <person name="Galperin M.Y."/>
            <person name="Jogler C."/>
        </authorList>
    </citation>
    <scope>NUCLEOTIDE SEQUENCE [LARGE SCALE GENOMIC DNA]</scope>
    <source>
        <strain evidence="9 10">CA85</strain>
    </source>
</reference>
<evidence type="ECO:0000256" key="3">
    <source>
        <dbReference type="ARBA" id="ARBA00022989"/>
    </source>
</evidence>
<organism evidence="9 10">
    <name type="scientific">Allorhodopirellula solitaria</name>
    <dbReference type="NCBI Taxonomy" id="2527987"/>
    <lineage>
        <taxon>Bacteria</taxon>
        <taxon>Pseudomonadati</taxon>
        <taxon>Planctomycetota</taxon>
        <taxon>Planctomycetia</taxon>
        <taxon>Pirellulales</taxon>
        <taxon>Pirellulaceae</taxon>
        <taxon>Allorhodopirellula</taxon>
    </lineage>
</organism>
<keyword evidence="3 6" id="KW-1133">Transmembrane helix</keyword>
<keyword evidence="4 6" id="KW-0472">Membrane</keyword>
<dbReference type="Gene3D" id="2.40.50.140">
    <property type="entry name" value="Nucleic acid-binding proteins"/>
    <property type="match status" value="1"/>
</dbReference>
<comment type="subcellular location">
    <subcellularLocation>
        <location evidence="1">Membrane</location>
        <topology evidence="1">Multi-pass membrane protein</topology>
    </subcellularLocation>
</comment>
<keyword evidence="10" id="KW-1185">Reference proteome</keyword>
<evidence type="ECO:0000256" key="4">
    <source>
        <dbReference type="ARBA" id="ARBA00023136"/>
    </source>
</evidence>
<proteinExistence type="predicted"/>
<feature type="compositionally biased region" description="Basic and acidic residues" evidence="5">
    <location>
        <begin position="122"/>
        <end position="138"/>
    </location>
</feature>
<dbReference type="Proteomes" id="UP000318053">
    <property type="component" value="Unassembled WGS sequence"/>
</dbReference>
<dbReference type="EMBL" id="SJPK01000013">
    <property type="protein sequence ID" value="TWT56408.1"/>
    <property type="molecule type" value="Genomic_DNA"/>
</dbReference>
<dbReference type="PANTHER" id="PTHR33507:SF3">
    <property type="entry name" value="INNER MEMBRANE PROTEIN YBBJ"/>
    <property type="match status" value="1"/>
</dbReference>
<dbReference type="SUPFAM" id="SSF52096">
    <property type="entry name" value="ClpP/crotonase"/>
    <property type="match status" value="1"/>
</dbReference>
<dbReference type="GO" id="GO:0005886">
    <property type="term" value="C:plasma membrane"/>
    <property type="evidence" value="ECO:0007669"/>
    <property type="project" value="TreeGrafter"/>
</dbReference>
<comment type="caution">
    <text evidence="9">The sequence shown here is derived from an EMBL/GenBank/DDBJ whole genome shotgun (WGS) entry which is preliminary data.</text>
</comment>
<evidence type="ECO:0000256" key="1">
    <source>
        <dbReference type="ARBA" id="ARBA00004141"/>
    </source>
</evidence>
<dbReference type="AlphaFoldDB" id="A0A5C5X0M5"/>
<evidence type="ECO:0000313" key="10">
    <source>
        <dbReference type="Proteomes" id="UP000318053"/>
    </source>
</evidence>
<dbReference type="InterPro" id="IPR056739">
    <property type="entry name" value="NfeD_membrane"/>
</dbReference>
<evidence type="ECO:0000256" key="5">
    <source>
        <dbReference type="SAM" id="MobiDB-lite"/>
    </source>
</evidence>
<feature type="transmembrane region" description="Helical" evidence="6">
    <location>
        <begin position="577"/>
        <end position="597"/>
    </location>
</feature>
<evidence type="ECO:0000256" key="6">
    <source>
        <dbReference type="SAM" id="Phobius"/>
    </source>
</evidence>
<evidence type="ECO:0000259" key="7">
    <source>
        <dbReference type="Pfam" id="PF01957"/>
    </source>
</evidence>
<dbReference type="InterPro" id="IPR052165">
    <property type="entry name" value="Membrane_assoc_protease"/>
</dbReference>
<feature type="region of interest" description="Disordered" evidence="5">
    <location>
        <begin position="122"/>
        <end position="146"/>
    </location>
</feature>
<dbReference type="Pfam" id="PF01957">
    <property type="entry name" value="NfeD"/>
    <property type="match status" value="1"/>
</dbReference>
<dbReference type="Pfam" id="PF24961">
    <property type="entry name" value="NfeD_membrane"/>
    <property type="match status" value="1"/>
</dbReference>
<feature type="domain" description="NfeD integral membrane" evidence="8">
    <location>
        <begin position="560"/>
        <end position="684"/>
    </location>
</feature>
<feature type="domain" description="NfeD-like C-terminal" evidence="7">
    <location>
        <begin position="716"/>
        <end position="770"/>
    </location>
</feature>
<dbReference type="InterPro" id="IPR002810">
    <property type="entry name" value="NfeD-like_C"/>
</dbReference>
<sequence length="774" mass="81943">MTGMLDHSRSTVLPTQPRNQAGCRFVIKTASRWVAACLLLWGVPGGEPAVSLMAQSPDEAETLTEGFLVEIPSPLTGRDTERISAQLARLSQAARNSPSSPDASRSQRVSVVLHFAHPDRDRRAEDIRGGDRSGEPVSRESSTPLEDSLKLARAISGSNLKHIRPIAWVETPVRGSEVLLVLACESILVSPDGSIGNATYGEVAGDETTALIFQSIAKRRGLLPPEIVAGLVNPDEAVARVRLSDGAPELVLGEQLEKYRSEGTIVEEEILSPAGEPLVLSADQLREFRAAAAIVDSSGEVADRLGLAKLRNTSSDTVEDADGALLRVTGTIRGDRVHRWLSNLAATTESGGTNTWLVEIDSPGGDLASSISLAATLADPSASIRNVAGYVSREARGDAALIALACRPLAMHPDAKLGGSGADAMTPEEVADQRELIQFLADRTGRSEVLIRGLLDPTLTVYRYVNRRTGRIRYAVPSELAAETEDAQAGGRSDWNREQLIELDEGLSAQQAIELGLVDETTDSLKAVAASVGLATVPAQLADRGLVRWVERIGRHDGLAFGLLLFGFMMLSTEASAPGLGIPGFLAALCFAFFFWTKFLAGTAEWAELLAFGLGLTFLAIEIFVVPGVGIFGFGGLALTVLGVVLMSQTFVIPQNSYQANQLAHGVWLAMGAMGGLVIGFLAVRAFLPQAAAATGLAMDAPAADLDRLERVADFDHLAGQTGVAATRLRPSGKAKFGEQTVGVISDGAAIDPGQSIRVIQVHGNRIVVEAVDE</sequence>
<evidence type="ECO:0000313" key="9">
    <source>
        <dbReference type="EMBL" id="TWT56408.1"/>
    </source>
</evidence>
<feature type="transmembrane region" description="Helical" evidence="6">
    <location>
        <begin position="632"/>
        <end position="654"/>
    </location>
</feature>
<gene>
    <name evidence="9" type="ORF">CA85_42210</name>
</gene>
<evidence type="ECO:0000256" key="2">
    <source>
        <dbReference type="ARBA" id="ARBA00022692"/>
    </source>
</evidence>
<protein>
    <submittedName>
        <fullName evidence="9">Uncharacterized protein</fullName>
    </submittedName>
</protein>